<keyword evidence="3" id="KW-0804">Transcription</keyword>
<dbReference type="Proteomes" id="UP000199382">
    <property type="component" value="Unassembled WGS sequence"/>
</dbReference>
<evidence type="ECO:0000256" key="1">
    <source>
        <dbReference type="ARBA" id="ARBA00023015"/>
    </source>
</evidence>
<dbReference type="GO" id="GO:0003700">
    <property type="term" value="F:DNA-binding transcription factor activity"/>
    <property type="evidence" value="ECO:0007669"/>
    <property type="project" value="InterPro"/>
</dbReference>
<dbReference type="InterPro" id="IPR011711">
    <property type="entry name" value="GntR_C"/>
</dbReference>
<dbReference type="InterPro" id="IPR000524">
    <property type="entry name" value="Tscrpt_reg_HTH_GntR"/>
</dbReference>
<feature type="domain" description="HTH gntR-type" evidence="4">
    <location>
        <begin position="18"/>
        <end position="85"/>
    </location>
</feature>
<dbReference type="EMBL" id="FNEK01000012">
    <property type="protein sequence ID" value="SDJ10385.1"/>
    <property type="molecule type" value="Genomic_DNA"/>
</dbReference>
<dbReference type="Gene3D" id="1.20.120.530">
    <property type="entry name" value="GntR ligand-binding domain-like"/>
    <property type="match status" value="1"/>
</dbReference>
<proteinExistence type="predicted"/>
<evidence type="ECO:0000259" key="4">
    <source>
        <dbReference type="PROSITE" id="PS50949"/>
    </source>
</evidence>
<gene>
    <name evidence="5" type="ORF">SAMN04488026_101217</name>
</gene>
<dbReference type="InterPro" id="IPR036390">
    <property type="entry name" value="WH_DNA-bd_sf"/>
</dbReference>
<dbReference type="Pfam" id="PF07729">
    <property type="entry name" value="FCD"/>
    <property type="match status" value="1"/>
</dbReference>
<keyword evidence="6" id="KW-1185">Reference proteome</keyword>
<dbReference type="SMART" id="SM00345">
    <property type="entry name" value="HTH_GNTR"/>
    <property type="match status" value="1"/>
</dbReference>
<evidence type="ECO:0000313" key="6">
    <source>
        <dbReference type="Proteomes" id="UP000199382"/>
    </source>
</evidence>
<dbReference type="InterPro" id="IPR036388">
    <property type="entry name" value="WH-like_DNA-bd_sf"/>
</dbReference>
<organism evidence="5 6">
    <name type="scientific">Aliiruegeria lutimaris</name>
    <dbReference type="NCBI Taxonomy" id="571298"/>
    <lineage>
        <taxon>Bacteria</taxon>
        <taxon>Pseudomonadati</taxon>
        <taxon>Pseudomonadota</taxon>
        <taxon>Alphaproteobacteria</taxon>
        <taxon>Rhodobacterales</taxon>
        <taxon>Roseobacteraceae</taxon>
        <taxon>Aliiruegeria</taxon>
    </lineage>
</organism>
<dbReference type="OrthoDB" id="8155773at2"/>
<dbReference type="InterPro" id="IPR008920">
    <property type="entry name" value="TF_FadR/GntR_C"/>
</dbReference>
<dbReference type="SUPFAM" id="SSF48008">
    <property type="entry name" value="GntR ligand-binding domain-like"/>
    <property type="match status" value="1"/>
</dbReference>
<dbReference type="PROSITE" id="PS50949">
    <property type="entry name" value="HTH_GNTR"/>
    <property type="match status" value="1"/>
</dbReference>
<evidence type="ECO:0000256" key="2">
    <source>
        <dbReference type="ARBA" id="ARBA00023125"/>
    </source>
</evidence>
<dbReference type="PRINTS" id="PR00035">
    <property type="entry name" value="HTHGNTR"/>
</dbReference>
<dbReference type="GO" id="GO:0003677">
    <property type="term" value="F:DNA binding"/>
    <property type="evidence" value="ECO:0007669"/>
    <property type="project" value="UniProtKB-KW"/>
</dbReference>
<dbReference type="CDD" id="cd07377">
    <property type="entry name" value="WHTH_GntR"/>
    <property type="match status" value="1"/>
</dbReference>
<dbReference type="PANTHER" id="PTHR43537">
    <property type="entry name" value="TRANSCRIPTIONAL REGULATOR, GNTR FAMILY"/>
    <property type="match status" value="1"/>
</dbReference>
<dbReference type="RefSeq" id="WP_093152896.1">
    <property type="nucleotide sequence ID" value="NZ_FNEK01000012.1"/>
</dbReference>
<name>A0A1G8R1D6_9RHOB</name>
<dbReference type="STRING" id="571298.SAMN04488026_101217"/>
<evidence type="ECO:0000313" key="5">
    <source>
        <dbReference type="EMBL" id="SDJ10385.1"/>
    </source>
</evidence>
<dbReference type="PANTHER" id="PTHR43537:SF50">
    <property type="entry name" value="TRANSCRIPTIONAL REGULATORY PROTEIN"/>
    <property type="match status" value="1"/>
</dbReference>
<evidence type="ECO:0000256" key="3">
    <source>
        <dbReference type="ARBA" id="ARBA00023163"/>
    </source>
</evidence>
<dbReference type="AlphaFoldDB" id="A0A1G8R1D6"/>
<accession>A0A1G8R1D6</accession>
<reference evidence="5 6" key="1">
    <citation type="submission" date="2016-10" db="EMBL/GenBank/DDBJ databases">
        <authorList>
            <person name="de Groot N.N."/>
        </authorList>
    </citation>
    <scope>NUCLEOTIDE SEQUENCE [LARGE SCALE GENOMIC DNA]</scope>
    <source>
        <strain evidence="5 6">DSM 25294</strain>
    </source>
</reference>
<dbReference type="Gene3D" id="1.10.10.10">
    <property type="entry name" value="Winged helix-like DNA-binding domain superfamily/Winged helix DNA-binding domain"/>
    <property type="match status" value="1"/>
</dbReference>
<dbReference type="Pfam" id="PF00392">
    <property type="entry name" value="GntR"/>
    <property type="match status" value="1"/>
</dbReference>
<protein>
    <submittedName>
        <fullName evidence="5">Transcriptional regulator, GntR family</fullName>
    </submittedName>
</protein>
<keyword evidence="2" id="KW-0238">DNA-binding</keyword>
<sequence>MKKNGLANLDDDLAVERMSLAEIAAERLRELILIGKLPPGQPLSERELSERLRISRTPLREAIRELAAERLIDVLPNRRPQVADPSLEHIEDLFDVQAALEALAGRLFTKRATQEQIDELVAIHERFSKFPDDCEPLKFFRTDMAFHSAIVRGADNVALADTHRQYNAALFRARFMSSRQLRWRDITIAEHTEILDALCARDAERSAAALTTHLMSGRANQRMLDPDAD</sequence>
<dbReference type="SUPFAM" id="SSF46785">
    <property type="entry name" value="Winged helix' DNA-binding domain"/>
    <property type="match status" value="1"/>
</dbReference>
<dbReference type="SMART" id="SM00895">
    <property type="entry name" value="FCD"/>
    <property type="match status" value="1"/>
</dbReference>
<keyword evidence="1" id="KW-0805">Transcription regulation</keyword>